<comment type="caution">
    <text evidence="1">The sequence shown here is derived from an EMBL/GenBank/DDBJ whole genome shotgun (WGS) entry which is preliminary data.</text>
</comment>
<keyword evidence="1" id="KW-0378">Hydrolase</keyword>
<dbReference type="EMBL" id="JAUQYP010000001">
    <property type="protein sequence ID" value="MDO8106445.1"/>
    <property type="molecule type" value="Genomic_DNA"/>
</dbReference>
<reference evidence="1 2" key="1">
    <citation type="submission" date="2023-07" db="EMBL/GenBank/DDBJ databases">
        <title>Description of novel actinomycetes strains, isolated from tidal flat sediment.</title>
        <authorList>
            <person name="Lu C."/>
        </authorList>
    </citation>
    <scope>NUCLEOTIDE SEQUENCE [LARGE SCALE GENOMIC DNA]</scope>
    <source>
        <strain evidence="1 2">SYSU T00b441</strain>
    </source>
</reference>
<dbReference type="Pfam" id="PF13279">
    <property type="entry name" value="4HBT_2"/>
    <property type="match status" value="1"/>
</dbReference>
<accession>A0ABT9D6I1</accession>
<name>A0ABT9D6I1_9CELL</name>
<dbReference type="InterPro" id="IPR050563">
    <property type="entry name" value="4-hydroxybenzoyl-CoA_TE"/>
</dbReference>
<sequence>MRGSVGRVMDEVARGSAGRGVLRTQVRWSDVDLFGHVNNAAYLRYLDDARFALFDMGVDEDGQLTSSRLVVVKHEIDYLGRLTYRPQPIDVEVWAPRVGRTSVDMAYEVLDAARTVYLRARSRMVQLDAASGTPRPFTPDERAAFEAYPGDDPVLHAW</sequence>
<dbReference type="CDD" id="cd00586">
    <property type="entry name" value="4HBT"/>
    <property type="match status" value="1"/>
</dbReference>
<protein>
    <submittedName>
        <fullName evidence="1">Acyl-CoA thioesterase</fullName>
        <ecNumber evidence="1">3.1.2.-</ecNumber>
    </submittedName>
</protein>
<dbReference type="Gene3D" id="3.10.129.10">
    <property type="entry name" value="Hotdog Thioesterase"/>
    <property type="match status" value="1"/>
</dbReference>
<proteinExistence type="predicted"/>
<dbReference type="EC" id="3.1.2.-" evidence="1"/>
<evidence type="ECO:0000313" key="1">
    <source>
        <dbReference type="EMBL" id="MDO8106445.1"/>
    </source>
</evidence>
<dbReference type="RefSeq" id="WP_304600104.1">
    <property type="nucleotide sequence ID" value="NZ_JAUQYO010000001.1"/>
</dbReference>
<dbReference type="PANTHER" id="PTHR31793:SF24">
    <property type="entry name" value="LONG-CHAIN ACYL-COA THIOESTERASE FADM"/>
    <property type="match status" value="1"/>
</dbReference>
<organism evidence="1 2">
    <name type="scientific">Actinotalea lenta</name>
    <dbReference type="NCBI Taxonomy" id="3064654"/>
    <lineage>
        <taxon>Bacteria</taxon>
        <taxon>Bacillati</taxon>
        <taxon>Actinomycetota</taxon>
        <taxon>Actinomycetes</taxon>
        <taxon>Micrococcales</taxon>
        <taxon>Cellulomonadaceae</taxon>
        <taxon>Actinotalea</taxon>
    </lineage>
</organism>
<dbReference type="InterPro" id="IPR029069">
    <property type="entry name" value="HotDog_dom_sf"/>
</dbReference>
<dbReference type="Proteomes" id="UP001232536">
    <property type="component" value="Unassembled WGS sequence"/>
</dbReference>
<gene>
    <name evidence="1" type="ORF">Q6348_04465</name>
</gene>
<keyword evidence="2" id="KW-1185">Reference proteome</keyword>
<dbReference type="PANTHER" id="PTHR31793">
    <property type="entry name" value="4-HYDROXYBENZOYL-COA THIOESTERASE FAMILY MEMBER"/>
    <property type="match status" value="1"/>
</dbReference>
<dbReference type="GO" id="GO:0016787">
    <property type="term" value="F:hydrolase activity"/>
    <property type="evidence" value="ECO:0007669"/>
    <property type="project" value="UniProtKB-KW"/>
</dbReference>
<evidence type="ECO:0000313" key="2">
    <source>
        <dbReference type="Proteomes" id="UP001232536"/>
    </source>
</evidence>
<dbReference type="SUPFAM" id="SSF54637">
    <property type="entry name" value="Thioesterase/thiol ester dehydrase-isomerase"/>
    <property type="match status" value="1"/>
</dbReference>